<dbReference type="AlphaFoldDB" id="A0A811TEI7"/>
<proteinExistence type="predicted"/>
<organism evidence="1 2">
    <name type="scientific">Candidatus Argoarchaeum ethanivorans</name>
    <dbReference type="NCBI Taxonomy" id="2608793"/>
    <lineage>
        <taxon>Archaea</taxon>
        <taxon>Methanobacteriati</taxon>
        <taxon>Methanobacteriota</taxon>
        <taxon>Stenosarchaea group</taxon>
        <taxon>Methanomicrobia</taxon>
        <taxon>Methanosarcinales</taxon>
        <taxon>Methanosarcinales incertae sedis</taxon>
        <taxon>GOM Arc I cluster</taxon>
        <taxon>Candidatus Argoarchaeum</taxon>
    </lineage>
</organism>
<dbReference type="Proteomes" id="UP000610373">
    <property type="component" value="Unassembled WGS sequence"/>
</dbReference>
<reference evidence="1" key="1">
    <citation type="submission" date="2020-10" db="EMBL/GenBank/DDBJ databases">
        <authorList>
            <person name="Hahn C.J."/>
            <person name="Laso-Perez R."/>
            <person name="Vulcano F."/>
            <person name="Vaziourakis K.-M."/>
            <person name="Stokke R."/>
            <person name="Steen I.H."/>
            <person name="Teske A."/>
            <person name="Boetius A."/>
            <person name="Liebeke M."/>
            <person name="Amann R."/>
            <person name="Knittel K."/>
        </authorList>
    </citation>
    <scope>NUCLEOTIDE SEQUENCE</scope>
    <source>
        <strain evidence="1">Gfbio:e3339647-f889-4370-9287-4fb5cb688e4c:AG392O15_GoMArc1</strain>
    </source>
</reference>
<accession>A0A811TEI7</accession>
<name>A0A811TEI7_9EURY</name>
<comment type="caution">
    <text evidence="1">The sequence shown here is derived from an EMBL/GenBank/DDBJ whole genome shotgun (WGS) entry which is preliminary data.</text>
</comment>
<protein>
    <recommendedName>
        <fullName evidence="3">AbiEi antitoxin C-terminal domain-containing protein</fullName>
    </recommendedName>
</protein>
<evidence type="ECO:0000313" key="2">
    <source>
        <dbReference type="Proteomes" id="UP000610373"/>
    </source>
</evidence>
<gene>
    <name evidence="1" type="ORF">CHKLHMKO_00635</name>
</gene>
<evidence type="ECO:0008006" key="3">
    <source>
        <dbReference type="Google" id="ProtNLM"/>
    </source>
</evidence>
<dbReference type="EMBL" id="CAJHIO010000062">
    <property type="protein sequence ID" value="CAD6494148.1"/>
    <property type="molecule type" value="Genomic_DNA"/>
</dbReference>
<sequence length="263" mass="30376">MNKNIYLSKQEQVVFNLISSVDVIFNDEVEGFFPDLKPYQINKICSSLSSKGYLHRLKKGSYLVQKKPSDVPIIENPYRIALTLFRGYIGFFSALRVYDLLDYESFTIFVVTVNKSSEKRIGEYIIKSVAMGSKAVGMTYYKDIYVSSLPKTFFDCFYKPQYCGGYSAVTKALYDVDLDWHGFIKYFELVSDSLCQRTGYILDLLKEETDKKIPDGVLNYLRGRIKTNTKLLHSGRAGGKYIKEWMVLDNLGKENILSWWYHG</sequence>
<evidence type="ECO:0000313" key="1">
    <source>
        <dbReference type="EMBL" id="CAD6494148.1"/>
    </source>
</evidence>